<name>A0AAF0T5K4_SOLVR</name>
<gene>
    <name evidence="1" type="ORF">MTR67_002062</name>
</gene>
<accession>A0AAF0T5K4</accession>
<evidence type="ECO:0000313" key="2">
    <source>
        <dbReference type="Proteomes" id="UP001234989"/>
    </source>
</evidence>
<dbReference type="EMBL" id="CP133612">
    <property type="protein sequence ID" value="WMV08677.1"/>
    <property type="molecule type" value="Genomic_DNA"/>
</dbReference>
<feature type="non-terminal residue" evidence="1">
    <location>
        <position position="23"/>
    </location>
</feature>
<sequence length="23" mass="2852">MKHWMLILVTCIWIIKRSRPNVI</sequence>
<dbReference type="Proteomes" id="UP001234989">
    <property type="component" value="Chromosome 1"/>
</dbReference>
<dbReference type="AlphaFoldDB" id="A0AAF0T5K4"/>
<keyword evidence="2" id="KW-1185">Reference proteome</keyword>
<evidence type="ECO:0000313" key="1">
    <source>
        <dbReference type="EMBL" id="WMV08677.1"/>
    </source>
</evidence>
<reference evidence="1" key="1">
    <citation type="submission" date="2023-08" db="EMBL/GenBank/DDBJ databases">
        <title>A de novo genome assembly of Solanum verrucosum Schlechtendal, a Mexican diploid species geographically isolated from the other diploid A-genome species in potato relatives.</title>
        <authorList>
            <person name="Hosaka K."/>
        </authorList>
    </citation>
    <scope>NUCLEOTIDE SEQUENCE</scope>
    <source>
        <tissue evidence="1">Young leaves</tissue>
    </source>
</reference>
<proteinExistence type="predicted"/>
<organism evidence="1 2">
    <name type="scientific">Solanum verrucosum</name>
    <dbReference type="NCBI Taxonomy" id="315347"/>
    <lineage>
        <taxon>Eukaryota</taxon>
        <taxon>Viridiplantae</taxon>
        <taxon>Streptophyta</taxon>
        <taxon>Embryophyta</taxon>
        <taxon>Tracheophyta</taxon>
        <taxon>Spermatophyta</taxon>
        <taxon>Magnoliopsida</taxon>
        <taxon>eudicotyledons</taxon>
        <taxon>Gunneridae</taxon>
        <taxon>Pentapetalae</taxon>
        <taxon>asterids</taxon>
        <taxon>lamiids</taxon>
        <taxon>Solanales</taxon>
        <taxon>Solanaceae</taxon>
        <taxon>Solanoideae</taxon>
        <taxon>Solaneae</taxon>
        <taxon>Solanum</taxon>
    </lineage>
</organism>
<protein>
    <submittedName>
        <fullName evidence="1">Uncharacterized protein</fullName>
    </submittedName>
</protein>